<feature type="binding site" evidence="8">
    <location>
        <position position="22"/>
    </location>
    <ligand>
        <name>ATP</name>
        <dbReference type="ChEBI" id="CHEBI:30616"/>
    </ligand>
</feature>
<accession>A0A222GAD2</accession>
<keyword evidence="4 8" id="KW-0808">Transferase</keyword>
<dbReference type="GO" id="GO:0003723">
    <property type="term" value="F:RNA binding"/>
    <property type="evidence" value="ECO:0007669"/>
    <property type="project" value="InterPro"/>
</dbReference>
<dbReference type="GO" id="GO:0005524">
    <property type="term" value="F:ATP binding"/>
    <property type="evidence" value="ECO:0007669"/>
    <property type="project" value="UniProtKB-KW"/>
</dbReference>
<keyword evidence="1 8" id="KW-0963">Cytoplasm</keyword>
<keyword evidence="7 8" id="KW-0067">ATP-binding</keyword>
<evidence type="ECO:0000256" key="2">
    <source>
        <dbReference type="ARBA" id="ARBA00022605"/>
    </source>
</evidence>
<dbReference type="SUPFAM" id="SSF88697">
    <property type="entry name" value="PUA domain-like"/>
    <property type="match status" value="1"/>
</dbReference>
<feature type="domain" description="PUA" evidence="9">
    <location>
        <begin position="287"/>
        <end position="365"/>
    </location>
</feature>
<feature type="binding site" evidence="8">
    <location>
        <position position="162"/>
    </location>
    <ligand>
        <name>substrate</name>
    </ligand>
</feature>
<dbReference type="InterPro" id="IPR036393">
    <property type="entry name" value="AceGlu_kinase-like_sf"/>
</dbReference>
<dbReference type="CDD" id="cd04242">
    <property type="entry name" value="AAK_G5K_ProB"/>
    <property type="match status" value="1"/>
</dbReference>
<dbReference type="InterPro" id="IPR001048">
    <property type="entry name" value="Asp/Glu/Uridylate_kinase"/>
</dbReference>
<gene>
    <name evidence="8 10" type="primary">proB</name>
    <name evidence="10" type="ORF">B5D82_13845</name>
</gene>
<dbReference type="PRINTS" id="PR00474">
    <property type="entry name" value="GLU5KINASE"/>
</dbReference>
<protein>
    <recommendedName>
        <fullName evidence="8">Glutamate 5-kinase</fullName>
        <ecNumber evidence="8">2.7.2.11</ecNumber>
    </recommendedName>
    <alternativeName>
        <fullName evidence="8">Gamma-glutamyl kinase</fullName>
        <shortName evidence="8">GK</shortName>
    </alternativeName>
</protein>
<evidence type="ECO:0000256" key="6">
    <source>
        <dbReference type="ARBA" id="ARBA00022777"/>
    </source>
</evidence>
<comment type="subcellular location">
    <subcellularLocation>
        <location evidence="8">Cytoplasm</location>
    </subcellularLocation>
</comment>
<comment type="caution">
    <text evidence="8">Lacks conserved residue(s) required for the propagation of feature annotation.</text>
</comment>
<feature type="binding site" evidence="8">
    <location>
        <begin position="221"/>
        <end position="227"/>
    </location>
    <ligand>
        <name>ATP</name>
        <dbReference type="ChEBI" id="CHEBI:30616"/>
    </ligand>
</feature>
<evidence type="ECO:0000256" key="1">
    <source>
        <dbReference type="ARBA" id="ARBA00022490"/>
    </source>
</evidence>
<dbReference type="PROSITE" id="PS00902">
    <property type="entry name" value="GLUTAMATE_5_KINASE"/>
    <property type="match status" value="1"/>
</dbReference>
<dbReference type="GO" id="GO:0004349">
    <property type="term" value="F:glutamate 5-kinase activity"/>
    <property type="evidence" value="ECO:0007669"/>
    <property type="project" value="UniProtKB-UniRule"/>
</dbReference>
<dbReference type="OrthoDB" id="9804434at2"/>
<dbReference type="InterPro" id="IPR001057">
    <property type="entry name" value="Glu/AcGlu_kinase"/>
</dbReference>
<evidence type="ECO:0000256" key="3">
    <source>
        <dbReference type="ARBA" id="ARBA00022650"/>
    </source>
</evidence>
<proteinExistence type="inferred from homology"/>
<dbReference type="RefSeq" id="WP_081152333.1">
    <property type="nucleotide sequence ID" value="NZ_CP020465.1"/>
</dbReference>
<dbReference type="NCBIfam" id="TIGR01027">
    <property type="entry name" value="proB"/>
    <property type="match status" value="1"/>
</dbReference>
<evidence type="ECO:0000313" key="10">
    <source>
        <dbReference type="EMBL" id="ASP48751.1"/>
    </source>
</evidence>
<organism evidence="10 11">
    <name type="scientific">Cognaticolwellia beringensis</name>
    <dbReference type="NCBI Taxonomy" id="1967665"/>
    <lineage>
        <taxon>Bacteria</taxon>
        <taxon>Pseudomonadati</taxon>
        <taxon>Pseudomonadota</taxon>
        <taxon>Gammaproteobacteria</taxon>
        <taxon>Alteromonadales</taxon>
        <taxon>Colwelliaceae</taxon>
        <taxon>Cognaticolwellia</taxon>
    </lineage>
</organism>
<dbReference type="KEGG" id="cber:B5D82_13845"/>
<dbReference type="InterPro" id="IPR011529">
    <property type="entry name" value="Glu_5kinase"/>
</dbReference>
<dbReference type="Pfam" id="PF00696">
    <property type="entry name" value="AA_kinase"/>
    <property type="match status" value="1"/>
</dbReference>
<dbReference type="GO" id="GO:0005829">
    <property type="term" value="C:cytosol"/>
    <property type="evidence" value="ECO:0007669"/>
    <property type="project" value="TreeGrafter"/>
</dbReference>
<dbReference type="SUPFAM" id="SSF53633">
    <property type="entry name" value="Carbamate kinase-like"/>
    <property type="match status" value="1"/>
</dbReference>
<keyword evidence="2 8" id="KW-0028">Amino-acid biosynthesis</keyword>
<dbReference type="FunFam" id="3.40.1160.10:FF:000006">
    <property type="entry name" value="Glutamate 5-kinase"/>
    <property type="match status" value="1"/>
</dbReference>
<evidence type="ECO:0000256" key="7">
    <source>
        <dbReference type="ARBA" id="ARBA00022840"/>
    </source>
</evidence>
<dbReference type="InterPro" id="IPR036974">
    <property type="entry name" value="PUA_sf"/>
</dbReference>
<dbReference type="EMBL" id="CP020465">
    <property type="protein sequence ID" value="ASP48751.1"/>
    <property type="molecule type" value="Genomic_DNA"/>
</dbReference>
<dbReference type="PANTHER" id="PTHR43654:SF1">
    <property type="entry name" value="ISOPENTENYL PHOSPHATE KINASE"/>
    <property type="match status" value="1"/>
</dbReference>
<sequence length="392" mass="42687">MPTFEQPKSEKTSRIKPRIVIKVGSSLLANVKNLTPSFAFMHGLLSDISTLRDQGYEVVLTSSGSVALGLNTVGCTIENASVQDKQAAAACGQPILMHAYKQIALEYGFDIAQVLVTLDDLENRRRFLNIKNTVHRLIKQGVMPIVNENDTVTTEEIRVGDNDRLAAKVAQMIGAEYLFILTCIDGVYDRDPSEEGAIFVESIEDVSSYMEAASGTSSLGTGGMLTKLQAANMAQNAGCTTIIARGTMEAPVTAILRGERRHTKCIAHSSPSSAWNIWLTDRLQMAGSLVIKQDVADSLFGGDDGFSCHDVVSIHGNFERADVLHVYDEKGEEIARGLCNFSSDETAIISSRPEETVKNILGYAASHRLINSENLVVLAEHHLSWDEPVQSE</sequence>
<comment type="catalytic activity">
    <reaction evidence="8">
        <text>L-glutamate + ATP = L-glutamyl 5-phosphate + ADP</text>
        <dbReference type="Rhea" id="RHEA:14877"/>
        <dbReference type="ChEBI" id="CHEBI:29985"/>
        <dbReference type="ChEBI" id="CHEBI:30616"/>
        <dbReference type="ChEBI" id="CHEBI:58274"/>
        <dbReference type="ChEBI" id="CHEBI:456216"/>
        <dbReference type="EC" id="2.7.2.11"/>
    </reaction>
</comment>
<dbReference type="SMART" id="SM00359">
    <property type="entry name" value="PUA"/>
    <property type="match status" value="1"/>
</dbReference>
<dbReference type="AlphaFoldDB" id="A0A222GAD2"/>
<keyword evidence="3 8" id="KW-0641">Proline biosynthesis</keyword>
<comment type="similarity">
    <text evidence="8">Belongs to the glutamate 5-kinase family.</text>
</comment>
<dbReference type="InterPro" id="IPR002478">
    <property type="entry name" value="PUA"/>
</dbReference>
<dbReference type="EC" id="2.7.2.11" evidence="8"/>
<comment type="function">
    <text evidence="8">Catalyzes the transfer of a phosphate group to glutamate to form L-glutamate 5-phosphate.</text>
</comment>
<comment type="pathway">
    <text evidence="8">Amino-acid biosynthesis; L-proline biosynthesis; L-glutamate 5-semialdehyde from L-glutamate: step 1/2.</text>
</comment>
<dbReference type="InterPro" id="IPR019797">
    <property type="entry name" value="Glutamate_5-kinase_CS"/>
</dbReference>
<dbReference type="HAMAP" id="MF_00456">
    <property type="entry name" value="ProB"/>
    <property type="match status" value="1"/>
</dbReference>
<evidence type="ECO:0000259" key="9">
    <source>
        <dbReference type="SMART" id="SM00359"/>
    </source>
</evidence>
<evidence type="ECO:0000256" key="4">
    <source>
        <dbReference type="ARBA" id="ARBA00022679"/>
    </source>
</evidence>
<dbReference type="InterPro" id="IPR005715">
    <property type="entry name" value="Glu_5kinase/COase_Synthase"/>
</dbReference>
<dbReference type="PIRSF" id="PIRSF000729">
    <property type="entry name" value="GK"/>
    <property type="match status" value="1"/>
</dbReference>
<dbReference type="Pfam" id="PF01472">
    <property type="entry name" value="PUA"/>
    <property type="match status" value="1"/>
</dbReference>
<keyword evidence="11" id="KW-1185">Reference proteome</keyword>
<dbReference type="InterPro" id="IPR041739">
    <property type="entry name" value="G5K_ProB"/>
</dbReference>
<dbReference type="CDD" id="cd21157">
    <property type="entry name" value="PUA_G5K"/>
    <property type="match status" value="1"/>
</dbReference>
<name>A0A222GAD2_9GAMM</name>
<evidence type="ECO:0000256" key="5">
    <source>
        <dbReference type="ARBA" id="ARBA00022741"/>
    </source>
</evidence>
<dbReference type="GO" id="GO:0055129">
    <property type="term" value="P:L-proline biosynthetic process"/>
    <property type="evidence" value="ECO:0007669"/>
    <property type="project" value="UniProtKB-UniRule"/>
</dbReference>
<dbReference type="Gene3D" id="3.40.1160.10">
    <property type="entry name" value="Acetylglutamate kinase-like"/>
    <property type="match status" value="2"/>
</dbReference>
<evidence type="ECO:0000256" key="8">
    <source>
        <dbReference type="HAMAP-Rule" id="MF_00456"/>
    </source>
</evidence>
<keyword evidence="6 8" id="KW-0418">Kinase</keyword>
<evidence type="ECO:0000313" key="11">
    <source>
        <dbReference type="Proteomes" id="UP000202259"/>
    </source>
</evidence>
<keyword evidence="5 8" id="KW-0547">Nucleotide-binding</keyword>
<dbReference type="Proteomes" id="UP000202259">
    <property type="component" value="Chromosome"/>
</dbReference>
<dbReference type="InterPro" id="IPR015947">
    <property type="entry name" value="PUA-like_sf"/>
</dbReference>
<reference evidence="10 11" key="1">
    <citation type="submission" date="2017-08" db="EMBL/GenBank/DDBJ databases">
        <title>Complete genome of Colwellia sp. NB097-1, a psychrophile bacterium ioslated from Bering Sea.</title>
        <authorList>
            <person name="Chen X."/>
        </authorList>
    </citation>
    <scope>NUCLEOTIDE SEQUENCE [LARGE SCALE GENOMIC DNA]</scope>
    <source>
        <strain evidence="10 11">NB097-1</strain>
    </source>
</reference>
<feature type="binding site" evidence="8">
    <location>
        <position position="63"/>
    </location>
    <ligand>
        <name>substrate</name>
    </ligand>
</feature>
<feature type="binding site" evidence="8">
    <location>
        <position position="150"/>
    </location>
    <ligand>
        <name>substrate</name>
    </ligand>
</feature>
<dbReference type="UniPathway" id="UPA00098">
    <property type="reaction ID" value="UER00359"/>
</dbReference>
<dbReference type="Gene3D" id="2.30.130.10">
    <property type="entry name" value="PUA domain"/>
    <property type="match status" value="1"/>
</dbReference>
<dbReference type="PANTHER" id="PTHR43654">
    <property type="entry name" value="GLUTAMATE 5-KINASE"/>
    <property type="match status" value="1"/>
</dbReference>
<dbReference type="PROSITE" id="PS50890">
    <property type="entry name" value="PUA"/>
    <property type="match status" value="1"/>
</dbReference>